<dbReference type="InterPro" id="IPR011611">
    <property type="entry name" value="PfkB_dom"/>
</dbReference>
<comment type="caution">
    <text evidence="4">The sequence shown here is derived from an EMBL/GenBank/DDBJ whole genome shotgun (WGS) entry which is preliminary data.</text>
</comment>
<evidence type="ECO:0000256" key="2">
    <source>
        <dbReference type="ARBA" id="ARBA00022777"/>
    </source>
</evidence>
<evidence type="ECO:0000313" key="4">
    <source>
        <dbReference type="EMBL" id="TNM63981.1"/>
    </source>
</evidence>
<dbReference type="GO" id="GO:0016301">
    <property type="term" value="F:kinase activity"/>
    <property type="evidence" value="ECO:0007669"/>
    <property type="project" value="UniProtKB-KW"/>
</dbReference>
<dbReference type="InterPro" id="IPR029056">
    <property type="entry name" value="Ribokinase-like"/>
</dbReference>
<dbReference type="SUPFAM" id="SSF53613">
    <property type="entry name" value="Ribokinase-like"/>
    <property type="match status" value="1"/>
</dbReference>
<accession>A0A5C4XM95</accession>
<keyword evidence="2 4" id="KW-0418">Kinase</keyword>
<dbReference type="PANTHER" id="PTHR10584:SF166">
    <property type="entry name" value="RIBOKINASE"/>
    <property type="match status" value="1"/>
</dbReference>
<sequence>MMTDTDKRSAVLSIGRIYCDLIFTGLSELPVLGRELFADDMQIAAGGGAFISAAHLVHAGRKTALVARLGTDVLSGDARRQIAKSGVDLRFVEHAAEAGPQVTVAAVIGKERAFLTRRAGAAIPSTLNDAFSWPEAKHLHIAEYATLHEIPDLVQRAKSKGLSVSLDPSWDAALIYDKGLLQACAGVDLFLPNLEEAEAITGSSDPETALRVLSSTFPHVALKGGAQGAWTISDGNMLHVAADSVPVVDTTGAGDAFNGGFIDAWLDEGSPLACLTAGIRSGSLAVQSPGGFDMSLVPT</sequence>
<dbReference type="PROSITE" id="PS00584">
    <property type="entry name" value="PFKB_KINASES_2"/>
    <property type="match status" value="1"/>
</dbReference>
<dbReference type="RefSeq" id="WP_139676884.1">
    <property type="nucleotide sequence ID" value="NZ_VDMN01000002.1"/>
</dbReference>
<keyword evidence="1" id="KW-0808">Transferase</keyword>
<feature type="domain" description="Carbohydrate kinase PfkB" evidence="3">
    <location>
        <begin position="38"/>
        <end position="291"/>
    </location>
</feature>
<reference evidence="4 5" key="1">
    <citation type="submission" date="2019-06" db="EMBL/GenBank/DDBJ databases">
        <title>The draft genome of Rhizobium smilacinae PTYR-5.</title>
        <authorList>
            <person name="Liu L."/>
            <person name="Li L."/>
            <person name="Zhang X."/>
        </authorList>
    </citation>
    <scope>NUCLEOTIDE SEQUENCE [LARGE SCALE GENOMIC DNA]</scope>
    <source>
        <strain evidence="4 5">PTYR-5</strain>
    </source>
</reference>
<dbReference type="Pfam" id="PF00294">
    <property type="entry name" value="PfkB"/>
    <property type="match status" value="1"/>
</dbReference>
<dbReference type="CDD" id="cd01166">
    <property type="entry name" value="KdgK"/>
    <property type="match status" value="1"/>
</dbReference>
<evidence type="ECO:0000313" key="5">
    <source>
        <dbReference type="Proteomes" id="UP000311605"/>
    </source>
</evidence>
<evidence type="ECO:0000259" key="3">
    <source>
        <dbReference type="Pfam" id="PF00294"/>
    </source>
</evidence>
<dbReference type="EMBL" id="VDMN01000002">
    <property type="protein sequence ID" value="TNM63981.1"/>
    <property type="molecule type" value="Genomic_DNA"/>
</dbReference>
<name>A0A5C4XM95_9HYPH</name>
<dbReference type="PANTHER" id="PTHR10584">
    <property type="entry name" value="SUGAR KINASE"/>
    <property type="match status" value="1"/>
</dbReference>
<evidence type="ECO:0000256" key="1">
    <source>
        <dbReference type="ARBA" id="ARBA00022679"/>
    </source>
</evidence>
<protein>
    <submittedName>
        <fullName evidence="4">Sugar kinase</fullName>
    </submittedName>
</protein>
<keyword evidence="5" id="KW-1185">Reference proteome</keyword>
<gene>
    <name evidence="4" type="ORF">FHP24_14470</name>
</gene>
<dbReference type="Gene3D" id="3.40.1190.20">
    <property type="match status" value="1"/>
</dbReference>
<proteinExistence type="predicted"/>
<dbReference type="InterPro" id="IPR002173">
    <property type="entry name" value="Carboh/pur_kinase_PfkB_CS"/>
</dbReference>
<dbReference type="Proteomes" id="UP000311605">
    <property type="component" value="Unassembled WGS sequence"/>
</dbReference>
<dbReference type="AlphaFoldDB" id="A0A5C4XM95"/>
<dbReference type="GO" id="GO:0005829">
    <property type="term" value="C:cytosol"/>
    <property type="evidence" value="ECO:0007669"/>
    <property type="project" value="TreeGrafter"/>
</dbReference>
<dbReference type="OrthoDB" id="9813569at2"/>
<organism evidence="4 5">
    <name type="scientific">Aliirhizobium smilacinae</name>
    <dbReference type="NCBI Taxonomy" id="1395944"/>
    <lineage>
        <taxon>Bacteria</taxon>
        <taxon>Pseudomonadati</taxon>
        <taxon>Pseudomonadota</taxon>
        <taxon>Alphaproteobacteria</taxon>
        <taxon>Hyphomicrobiales</taxon>
        <taxon>Rhizobiaceae</taxon>
        <taxon>Aliirhizobium</taxon>
    </lineage>
</organism>